<dbReference type="EMBL" id="FRAC01000006">
    <property type="protein sequence ID" value="SHJ45234.1"/>
    <property type="molecule type" value="Genomic_DNA"/>
</dbReference>
<gene>
    <name evidence="2" type="ORF">SAMN02745136_00055</name>
</gene>
<keyword evidence="1" id="KW-0175">Coiled coil</keyword>
<evidence type="ECO:0000313" key="2">
    <source>
        <dbReference type="EMBL" id="SHJ45234.1"/>
    </source>
</evidence>
<dbReference type="RefSeq" id="WP_073271662.1">
    <property type="nucleotide sequence ID" value="NZ_FRAC01000006.1"/>
</dbReference>
<accession>A0A1M6JEY3</accession>
<dbReference type="STRING" id="1121322.SAMN02745136_00055"/>
<proteinExistence type="predicted"/>
<reference evidence="2 3" key="1">
    <citation type="submission" date="2016-11" db="EMBL/GenBank/DDBJ databases">
        <authorList>
            <person name="Jaros S."/>
            <person name="Januszkiewicz K."/>
            <person name="Wedrychowicz H."/>
        </authorList>
    </citation>
    <scope>NUCLEOTIDE SEQUENCE [LARGE SCALE GENOMIC DNA]</scope>
    <source>
        <strain evidence="2 3">DSM 15929</strain>
    </source>
</reference>
<evidence type="ECO:0000313" key="3">
    <source>
        <dbReference type="Proteomes" id="UP000184386"/>
    </source>
</evidence>
<feature type="coiled-coil region" evidence="1">
    <location>
        <begin position="10"/>
        <end position="37"/>
    </location>
</feature>
<keyword evidence="3" id="KW-1185">Reference proteome</keyword>
<dbReference type="AlphaFoldDB" id="A0A1M6JEY3"/>
<dbReference type="Proteomes" id="UP000184386">
    <property type="component" value="Unassembled WGS sequence"/>
</dbReference>
<protein>
    <submittedName>
        <fullName evidence="2">Uncharacterized protein</fullName>
    </submittedName>
</protein>
<dbReference type="OrthoDB" id="1854057at2"/>
<name>A0A1M6JEY3_9FIRM</name>
<sequence length="126" mass="14981">MYNNEKTEFLEYLELSLKSSEEEIKELSGEDRNDEANHVKVKANIFQIFKTVFLGVVNQKALDKEEVKNLFQAKTESIPANWKKSLENARAFKDTEKTMIEEIKLQTLEEIRTTFLRIWEEQYDRD</sequence>
<evidence type="ECO:0000256" key="1">
    <source>
        <dbReference type="SAM" id="Coils"/>
    </source>
</evidence>
<organism evidence="2 3">
    <name type="scientific">Anaerocolumna jejuensis DSM 15929</name>
    <dbReference type="NCBI Taxonomy" id="1121322"/>
    <lineage>
        <taxon>Bacteria</taxon>
        <taxon>Bacillati</taxon>
        <taxon>Bacillota</taxon>
        <taxon>Clostridia</taxon>
        <taxon>Lachnospirales</taxon>
        <taxon>Lachnospiraceae</taxon>
        <taxon>Anaerocolumna</taxon>
    </lineage>
</organism>